<dbReference type="RefSeq" id="WP_004517327.1">
    <property type="nucleotide sequence ID" value="NZ_FNOF01000008.1"/>
</dbReference>
<sequence length="308" mass="32821">MVVSDAFETFTQVLECLDSSATEVKSVSVKGQTTADNDEISAELTLATPVFGGLSIHDDVSVDAEEFDVSDKRIEIDVTVTVPVGTDIPVPSDEQHSSSNELAESLSQSDSVPAYKDPDALRAAYDACDTFPEMTEALDADVTSETVRRYMVEYDIHDPTDTTPQAGGLSLTDVQADSDSDTDTDSSDGSGPSDDRASDNSQSQESDGLGARSVAELLAEADSQDSDDNLVADGLGISQDVTVAELAQTVTQATSLDEVSQRLDLSQTHARRLLSELDLLDLVTHRLAANQIRVSNTEIKRRITGAGQ</sequence>
<dbReference type="STRING" id="28442.SAMN05443574_10876"/>
<accession>A0A1H2X1Q6</accession>
<feature type="domain" description="DUF8073" evidence="3">
    <location>
        <begin position="115"/>
        <end position="155"/>
    </location>
</feature>
<feature type="domain" description="DUF8073" evidence="2">
    <location>
        <begin position="244"/>
        <end position="306"/>
    </location>
</feature>
<evidence type="ECO:0000259" key="3">
    <source>
        <dbReference type="Pfam" id="PF26271"/>
    </source>
</evidence>
<dbReference type="Pfam" id="PF26270">
    <property type="entry name" value="DUF8073_C"/>
    <property type="match status" value="1"/>
</dbReference>
<reference evidence="4 5" key="1">
    <citation type="submission" date="2016-10" db="EMBL/GenBank/DDBJ databases">
        <authorList>
            <person name="de Groot N.N."/>
        </authorList>
    </citation>
    <scope>NUCLEOTIDE SEQUENCE [LARGE SCALE GENOMIC DNA]</scope>
    <source>
        <strain evidence="4 5">DSM 3756</strain>
    </source>
</reference>
<evidence type="ECO:0000256" key="1">
    <source>
        <dbReference type="SAM" id="MobiDB-lite"/>
    </source>
</evidence>
<organism evidence="4 5">
    <name type="scientific">Haloarcula vallismortis</name>
    <name type="common">Halobacterium vallismortis</name>
    <dbReference type="NCBI Taxonomy" id="28442"/>
    <lineage>
        <taxon>Archaea</taxon>
        <taxon>Methanobacteriati</taxon>
        <taxon>Methanobacteriota</taxon>
        <taxon>Stenosarchaea group</taxon>
        <taxon>Halobacteria</taxon>
        <taxon>Halobacteriales</taxon>
        <taxon>Haloarculaceae</taxon>
        <taxon>Haloarcula</taxon>
    </lineage>
</organism>
<feature type="compositionally biased region" description="Polar residues" evidence="1">
    <location>
        <begin position="97"/>
        <end position="111"/>
    </location>
</feature>
<dbReference type="Pfam" id="PF26271">
    <property type="entry name" value="DUF8073_M"/>
    <property type="match status" value="1"/>
</dbReference>
<gene>
    <name evidence="4" type="ORF">SAMN05443574_10876</name>
</gene>
<protein>
    <submittedName>
        <fullName evidence="4">Uncharacterized protein</fullName>
    </submittedName>
</protein>
<dbReference type="AlphaFoldDB" id="A0A1H2X1Q6"/>
<proteinExistence type="predicted"/>
<evidence type="ECO:0000259" key="2">
    <source>
        <dbReference type="Pfam" id="PF26270"/>
    </source>
</evidence>
<dbReference type="InterPro" id="IPR058809">
    <property type="entry name" value="DUF8073_M"/>
</dbReference>
<dbReference type="Proteomes" id="UP000182573">
    <property type="component" value="Unassembled WGS sequence"/>
</dbReference>
<evidence type="ECO:0000313" key="5">
    <source>
        <dbReference type="Proteomes" id="UP000182573"/>
    </source>
</evidence>
<dbReference type="EMBL" id="FNOF01000008">
    <property type="protein sequence ID" value="SDW86747.1"/>
    <property type="molecule type" value="Genomic_DNA"/>
</dbReference>
<feature type="compositionally biased region" description="Acidic residues" evidence="1">
    <location>
        <begin position="176"/>
        <end position="186"/>
    </location>
</feature>
<dbReference type="InterPro" id="IPR058810">
    <property type="entry name" value="DUF8073_C"/>
</dbReference>
<evidence type="ECO:0000313" key="4">
    <source>
        <dbReference type="EMBL" id="SDW86747.1"/>
    </source>
</evidence>
<feature type="region of interest" description="Disordered" evidence="1">
    <location>
        <begin position="156"/>
        <end position="210"/>
    </location>
</feature>
<feature type="region of interest" description="Disordered" evidence="1">
    <location>
        <begin position="84"/>
        <end position="115"/>
    </location>
</feature>
<name>A0A1H2X1Q6_HALVA</name>